<accession>A0ABR2SEC2</accession>
<name>A0ABR2SEC2_9ROSI</name>
<sequence>MQEKQQSSIQLEGVEMRKEGGFKAPHLEVGTSYLHILGDIIGVAAKISRHSQVQSPLQFCFDGHVTDPQGTPWSSADC</sequence>
<organism evidence="1 2">
    <name type="scientific">Hibiscus sabdariffa</name>
    <name type="common">roselle</name>
    <dbReference type="NCBI Taxonomy" id="183260"/>
    <lineage>
        <taxon>Eukaryota</taxon>
        <taxon>Viridiplantae</taxon>
        <taxon>Streptophyta</taxon>
        <taxon>Embryophyta</taxon>
        <taxon>Tracheophyta</taxon>
        <taxon>Spermatophyta</taxon>
        <taxon>Magnoliopsida</taxon>
        <taxon>eudicotyledons</taxon>
        <taxon>Gunneridae</taxon>
        <taxon>Pentapetalae</taxon>
        <taxon>rosids</taxon>
        <taxon>malvids</taxon>
        <taxon>Malvales</taxon>
        <taxon>Malvaceae</taxon>
        <taxon>Malvoideae</taxon>
        <taxon>Hibiscus</taxon>
    </lineage>
</organism>
<gene>
    <name evidence="1" type="ORF">V6N11_003555</name>
</gene>
<comment type="caution">
    <text evidence="1">The sequence shown here is derived from an EMBL/GenBank/DDBJ whole genome shotgun (WGS) entry which is preliminary data.</text>
</comment>
<evidence type="ECO:0000313" key="1">
    <source>
        <dbReference type="EMBL" id="KAK9023334.1"/>
    </source>
</evidence>
<proteinExistence type="predicted"/>
<evidence type="ECO:0000313" key="2">
    <source>
        <dbReference type="Proteomes" id="UP001396334"/>
    </source>
</evidence>
<keyword evidence="2" id="KW-1185">Reference proteome</keyword>
<protein>
    <submittedName>
        <fullName evidence="1">Uncharacterized protein</fullName>
    </submittedName>
</protein>
<dbReference type="Proteomes" id="UP001396334">
    <property type="component" value="Unassembled WGS sequence"/>
</dbReference>
<dbReference type="EMBL" id="JBBPBN010000015">
    <property type="protein sequence ID" value="KAK9023334.1"/>
    <property type="molecule type" value="Genomic_DNA"/>
</dbReference>
<reference evidence="1 2" key="1">
    <citation type="journal article" date="2024" name="G3 (Bethesda)">
        <title>Genome assembly of Hibiscus sabdariffa L. provides insights into metabolisms of medicinal natural products.</title>
        <authorList>
            <person name="Kim T."/>
        </authorList>
    </citation>
    <scope>NUCLEOTIDE SEQUENCE [LARGE SCALE GENOMIC DNA]</scope>
    <source>
        <strain evidence="1">TK-2024</strain>
        <tissue evidence="1">Old leaves</tissue>
    </source>
</reference>